<dbReference type="Proteomes" id="UP000051886">
    <property type="component" value="Unassembled WGS sequence"/>
</dbReference>
<name>A0A0R2LA82_9LACO</name>
<comment type="caution">
    <text evidence="4">The sequence shown here is derived from an EMBL/GenBank/DDBJ whole genome shotgun (WGS) entry which is preliminary data.</text>
</comment>
<dbReference type="SUPFAM" id="SSF53448">
    <property type="entry name" value="Nucleotide-diphospho-sugar transferases"/>
    <property type="match status" value="1"/>
</dbReference>
<dbReference type="Gene3D" id="3.90.550.10">
    <property type="entry name" value="Spore Coat Polysaccharide Biosynthesis Protein SpsA, Chain A"/>
    <property type="match status" value="1"/>
</dbReference>
<dbReference type="PANTHER" id="PTHR13778">
    <property type="entry name" value="GLYCOSYLTRANSFERASE 8 DOMAIN-CONTAINING PROTEIN"/>
    <property type="match status" value="1"/>
</dbReference>
<keyword evidence="2 4" id="KW-0808">Transferase</keyword>
<accession>A0A0R2LA82</accession>
<evidence type="ECO:0000256" key="1">
    <source>
        <dbReference type="ARBA" id="ARBA00022676"/>
    </source>
</evidence>
<dbReference type="PATRIC" id="fig|449659.4.peg.1070"/>
<dbReference type="CDD" id="cd04194">
    <property type="entry name" value="GT8_A4GalT_like"/>
    <property type="match status" value="1"/>
</dbReference>
<dbReference type="EMBL" id="JQCN01000070">
    <property type="protein sequence ID" value="KRN95613.1"/>
    <property type="molecule type" value="Genomic_DNA"/>
</dbReference>
<organism evidence="4 5">
    <name type="scientific">Ligilactobacillus pobuzihii</name>
    <dbReference type="NCBI Taxonomy" id="449659"/>
    <lineage>
        <taxon>Bacteria</taxon>
        <taxon>Bacillati</taxon>
        <taxon>Bacillota</taxon>
        <taxon>Bacilli</taxon>
        <taxon>Lactobacillales</taxon>
        <taxon>Lactobacillaceae</taxon>
        <taxon>Ligilactobacillus</taxon>
    </lineage>
</organism>
<proteinExistence type="predicted"/>
<reference evidence="4 5" key="1">
    <citation type="journal article" date="2015" name="Genome Announc.">
        <title>Expanding the biotechnology potential of lactobacilli through comparative genomics of 213 strains and associated genera.</title>
        <authorList>
            <person name="Sun Z."/>
            <person name="Harris H.M."/>
            <person name="McCann A."/>
            <person name="Guo C."/>
            <person name="Argimon S."/>
            <person name="Zhang W."/>
            <person name="Yang X."/>
            <person name="Jeffery I.B."/>
            <person name="Cooney J.C."/>
            <person name="Kagawa T.F."/>
            <person name="Liu W."/>
            <person name="Song Y."/>
            <person name="Salvetti E."/>
            <person name="Wrobel A."/>
            <person name="Rasinkangas P."/>
            <person name="Parkhill J."/>
            <person name="Rea M.C."/>
            <person name="O'Sullivan O."/>
            <person name="Ritari J."/>
            <person name="Douillard F.P."/>
            <person name="Paul Ross R."/>
            <person name="Yang R."/>
            <person name="Briner A.E."/>
            <person name="Felis G.E."/>
            <person name="de Vos W.M."/>
            <person name="Barrangou R."/>
            <person name="Klaenhammer T.R."/>
            <person name="Caufield P.W."/>
            <person name="Cui Y."/>
            <person name="Zhang H."/>
            <person name="O'Toole P.W."/>
        </authorList>
    </citation>
    <scope>NUCLEOTIDE SEQUENCE [LARGE SCALE GENOMIC DNA]</scope>
    <source>
        <strain evidence="4 5">NBRC 103219</strain>
    </source>
</reference>
<dbReference type="InterPro" id="IPR050748">
    <property type="entry name" value="Glycosyltrans_8_dom-fam"/>
</dbReference>
<sequence>MINIASTTDSDFADNLLTFYVSILEHNLDEAFHFYIIDDKLSQADKSYLSQLKDIYGNCKEITFLEGNFDYYKEANTDSPDSAIKENTYYRLELPELVDCDRILYLDSDMICTGNLDELWNEDLDGNVIGAVEDQGYVDRLDEMGVLHDKNIYFNGGLILFDTKKWREENVTKKVRQYIVEHPDNLIYQDQDALNAVLVGKWKVLDPRYNVQSKLARHDLENPDPEAEKLAVKARRHPLLIHFSGWSKPWVHIGKWVHPWRDEFYRYKFISTQRLREYAETLQEENK</sequence>
<keyword evidence="5" id="KW-1185">Reference proteome</keyword>
<dbReference type="Pfam" id="PF01501">
    <property type="entry name" value="Glyco_transf_8"/>
    <property type="match status" value="1"/>
</dbReference>
<dbReference type="InterPro" id="IPR002495">
    <property type="entry name" value="Glyco_trans_8"/>
</dbReference>
<evidence type="ECO:0000313" key="5">
    <source>
        <dbReference type="Proteomes" id="UP000051886"/>
    </source>
</evidence>
<keyword evidence="3" id="KW-0479">Metal-binding</keyword>
<dbReference type="GO" id="GO:0046872">
    <property type="term" value="F:metal ion binding"/>
    <property type="evidence" value="ECO:0007669"/>
    <property type="project" value="UniProtKB-KW"/>
</dbReference>
<dbReference type="AlphaFoldDB" id="A0A0R2LA82"/>
<evidence type="ECO:0000256" key="2">
    <source>
        <dbReference type="ARBA" id="ARBA00022679"/>
    </source>
</evidence>
<keyword evidence="1" id="KW-0328">Glycosyltransferase</keyword>
<dbReference type="RefSeq" id="WP_017868501.1">
    <property type="nucleotide sequence ID" value="NZ_BJYB01000008.1"/>
</dbReference>
<dbReference type="GO" id="GO:0016757">
    <property type="term" value="F:glycosyltransferase activity"/>
    <property type="evidence" value="ECO:0007669"/>
    <property type="project" value="UniProtKB-KW"/>
</dbReference>
<gene>
    <name evidence="4" type="ORF">IV66_GL001060</name>
</gene>
<dbReference type="PANTHER" id="PTHR13778:SF47">
    <property type="entry name" value="LIPOPOLYSACCHARIDE 1,3-GALACTOSYLTRANSFERASE"/>
    <property type="match status" value="1"/>
</dbReference>
<dbReference type="STRING" id="449659.IV66_GL001060"/>
<dbReference type="InterPro" id="IPR029044">
    <property type="entry name" value="Nucleotide-diphossugar_trans"/>
</dbReference>
<protein>
    <submittedName>
        <fullName evidence="4">Lipopolysaccharide biosynthesis glycosyltransferase</fullName>
    </submittedName>
</protein>
<dbReference type="OrthoDB" id="5672604at2"/>
<evidence type="ECO:0000256" key="3">
    <source>
        <dbReference type="ARBA" id="ARBA00022723"/>
    </source>
</evidence>
<evidence type="ECO:0000313" key="4">
    <source>
        <dbReference type="EMBL" id="KRN95613.1"/>
    </source>
</evidence>